<accession>A0A135L5B5</accession>
<reference evidence="18 19" key="1">
    <citation type="submission" date="2016-02" db="EMBL/GenBank/DDBJ databases">
        <title>Draft Genome for Tepidibacillus decaturensis nov. sp. Strain Z9, an Anaerobic, Moderately Thermophilic and Heterotrophic Bacterium from Deep Subsurface of the Illinois Basin, USA.</title>
        <authorList>
            <person name="Dong Y."/>
            <person name="Chang J.Y."/>
            <person name="Sanford R."/>
            <person name="Fouke B.W."/>
        </authorList>
    </citation>
    <scope>NUCLEOTIDE SEQUENCE [LARGE SCALE GENOMIC DNA]</scope>
    <source>
        <strain evidence="18 19">Z9</strain>
    </source>
</reference>
<feature type="transmembrane region" description="Helical" evidence="15">
    <location>
        <begin position="180"/>
        <end position="202"/>
    </location>
</feature>
<evidence type="ECO:0000256" key="15">
    <source>
        <dbReference type="SAM" id="Phobius"/>
    </source>
</evidence>
<dbReference type="RefSeq" id="WP_068725410.1">
    <property type="nucleotide sequence ID" value="NZ_LSKU01000001.1"/>
</dbReference>
<comment type="subcellular location">
    <subcellularLocation>
        <location evidence="2">Cell membrane</location>
        <topology evidence="2">Multi-pass membrane protein</topology>
    </subcellularLocation>
</comment>
<dbReference type="InterPro" id="IPR029016">
    <property type="entry name" value="GAF-like_dom_sf"/>
</dbReference>
<keyword evidence="19" id="KW-1185">Reference proteome</keyword>
<evidence type="ECO:0000256" key="14">
    <source>
        <dbReference type="SAM" id="Coils"/>
    </source>
</evidence>
<keyword evidence="5" id="KW-0597">Phosphoprotein</keyword>
<dbReference type="SMART" id="SM00387">
    <property type="entry name" value="HATPase_c"/>
    <property type="match status" value="1"/>
</dbReference>
<evidence type="ECO:0000256" key="5">
    <source>
        <dbReference type="ARBA" id="ARBA00022553"/>
    </source>
</evidence>
<dbReference type="SUPFAM" id="SSF55874">
    <property type="entry name" value="ATPase domain of HSP90 chaperone/DNA topoisomerase II/histidine kinase"/>
    <property type="match status" value="1"/>
</dbReference>
<feature type="coiled-coil region" evidence="14">
    <location>
        <begin position="233"/>
        <end position="260"/>
    </location>
</feature>
<evidence type="ECO:0000256" key="9">
    <source>
        <dbReference type="ARBA" id="ARBA00022777"/>
    </source>
</evidence>
<dbReference type="SUPFAM" id="SSF55781">
    <property type="entry name" value="GAF domain-like"/>
    <property type="match status" value="1"/>
</dbReference>
<evidence type="ECO:0000256" key="10">
    <source>
        <dbReference type="ARBA" id="ARBA00022840"/>
    </source>
</evidence>
<feature type="transmembrane region" description="Helical" evidence="15">
    <location>
        <begin position="21"/>
        <end position="40"/>
    </location>
</feature>
<dbReference type="Gene3D" id="1.20.5.1930">
    <property type="match status" value="1"/>
</dbReference>
<dbReference type="Gene3D" id="3.30.450.40">
    <property type="match status" value="1"/>
</dbReference>
<evidence type="ECO:0000256" key="13">
    <source>
        <dbReference type="ARBA" id="ARBA00023136"/>
    </source>
</evidence>
<dbReference type="SUPFAM" id="SSF158472">
    <property type="entry name" value="HAMP domain-like"/>
    <property type="match status" value="1"/>
</dbReference>
<dbReference type="Pfam" id="PF07730">
    <property type="entry name" value="HisKA_3"/>
    <property type="match status" value="1"/>
</dbReference>
<feature type="coiled-coil region" evidence="14">
    <location>
        <begin position="399"/>
        <end position="434"/>
    </location>
</feature>
<keyword evidence="8" id="KW-0547">Nucleotide-binding</keyword>
<dbReference type="PANTHER" id="PTHR24421">
    <property type="entry name" value="NITRATE/NITRITE SENSOR PROTEIN NARX-RELATED"/>
    <property type="match status" value="1"/>
</dbReference>
<keyword evidence="13 15" id="KW-0472">Membrane</keyword>
<comment type="catalytic activity">
    <reaction evidence="1">
        <text>ATP + protein L-histidine = ADP + protein N-phospho-L-histidine.</text>
        <dbReference type="EC" id="2.7.13.3"/>
    </reaction>
</comment>
<keyword evidence="14" id="KW-0175">Coiled coil</keyword>
<feature type="domain" description="HAMP" evidence="17">
    <location>
        <begin position="200"/>
        <end position="252"/>
    </location>
</feature>
<dbReference type="Pfam" id="PF17203">
    <property type="entry name" value="sCache_3_2"/>
    <property type="match status" value="1"/>
</dbReference>
<dbReference type="InterPro" id="IPR050482">
    <property type="entry name" value="Sensor_HK_TwoCompSys"/>
</dbReference>
<dbReference type="Pfam" id="PF02518">
    <property type="entry name" value="HATPase_c"/>
    <property type="match status" value="1"/>
</dbReference>
<dbReference type="EMBL" id="LSKU01000001">
    <property type="protein sequence ID" value="KXG44097.1"/>
    <property type="molecule type" value="Genomic_DNA"/>
</dbReference>
<keyword evidence="11 15" id="KW-1133">Transmembrane helix</keyword>
<dbReference type="CDD" id="cd16917">
    <property type="entry name" value="HATPase_UhpB-NarQ-NarX-like"/>
    <property type="match status" value="1"/>
</dbReference>
<evidence type="ECO:0000256" key="11">
    <source>
        <dbReference type="ARBA" id="ARBA00022989"/>
    </source>
</evidence>
<evidence type="ECO:0000256" key="3">
    <source>
        <dbReference type="ARBA" id="ARBA00012438"/>
    </source>
</evidence>
<evidence type="ECO:0000256" key="1">
    <source>
        <dbReference type="ARBA" id="ARBA00000085"/>
    </source>
</evidence>
<dbReference type="GO" id="GO:0005524">
    <property type="term" value="F:ATP binding"/>
    <property type="evidence" value="ECO:0007669"/>
    <property type="project" value="UniProtKB-KW"/>
</dbReference>
<gene>
    <name evidence="18" type="ORF">U473_08850</name>
</gene>
<dbReference type="EC" id="2.7.13.3" evidence="3"/>
<dbReference type="Gene3D" id="6.10.340.10">
    <property type="match status" value="1"/>
</dbReference>
<evidence type="ECO:0000259" key="16">
    <source>
        <dbReference type="PROSITE" id="PS50109"/>
    </source>
</evidence>
<dbReference type="PROSITE" id="PS50885">
    <property type="entry name" value="HAMP"/>
    <property type="match status" value="1"/>
</dbReference>
<dbReference type="InterPro" id="IPR003660">
    <property type="entry name" value="HAMP_dom"/>
</dbReference>
<dbReference type="GO" id="GO:0000155">
    <property type="term" value="F:phosphorelay sensor kinase activity"/>
    <property type="evidence" value="ECO:0007669"/>
    <property type="project" value="InterPro"/>
</dbReference>
<organism evidence="18 19">
    <name type="scientific">Tepidibacillus decaturensis</name>
    <dbReference type="NCBI Taxonomy" id="1413211"/>
    <lineage>
        <taxon>Bacteria</taxon>
        <taxon>Bacillati</taxon>
        <taxon>Bacillota</taxon>
        <taxon>Bacilli</taxon>
        <taxon>Bacillales</taxon>
        <taxon>Bacillaceae</taxon>
        <taxon>Tepidibacillus</taxon>
    </lineage>
</organism>
<dbReference type="InterPro" id="IPR005467">
    <property type="entry name" value="His_kinase_dom"/>
</dbReference>
<evidence type="ECO:0000256" key="12">
    <source>
        <dbReference type="ARBA" id="ARBA00023012"/>
    </source>
</evidence>
<keyword evidence="12" id="KW-0902">Two-component regulatory system</keyword>
<dbReference type="InterPro" id="IPR033463">
    <property type="entry name" value="sCache_3"/>
</dbReference>
<protein>
    <recommendedName>
        <fullName evidence="3">histidine kinase</fullName>
        <ecNumber evidence="3">2.7.13.3</ecNumber>
    </recommendedName>
</protein>
<dbReference type="InterPro" id="IPR003594">
    <property type="entry name" value="HATPase_dom"/>
</dbReference>
<sequence>MKMISWYQRIIKLLKEIPIQVKIYGMVFFVIITITALSLIEIRLSMIETLSTQLEERVKSVGRDVAVRSGDLLLTQNVYLLHELAQETVKNNPDIEYVFMQDEKGKVIVHTFGEKGISQDLVLANQVNPDDELHLQKFMTERGVIRDVAIPIIQGVGGTVRVGITEESLNQALRQITANLTFTMIIVLLFAGIISFLLTRLITTPITQLLRMTKEVSKGNLSIRVKPQANDEIGLLTNAFNQMLSDLEEAEKEKRVYVQKITFRNRELSLLNELSGHITSVKQMKAMLEHFVMRLVEELDFNSCVLKVEILDNWEFFKYFRPECSCMKEIPLKVNHLTCYTVDKQKHHYEFTIKINEKIIGRFDICSCRELDEQSINILESLSNQLAVSLENMQLWHELKQKEEIRQKLLEKSIKAQEEERKRIARELHDETSQSLTSILLGLSMLNEQKDEQERVNLLQNLRTMIQHTLKEVHEMAWQLRPSVLDKFGLTVALERYIEEYQHKYAIDVDLYMDGIKENRMQAEIEIAIYRIIQEALTNVARYAQAQNVSVIIDQIENLLTVIVEDDGIGFNVDQVLKRDPSKYNLGLHGMQERASLIGGTITIESKQGKGTTIFLKVPLSKGGALSIGENQSTAS</sequence>
<feature type="domain" description="Histidine kinase" evidence="16">
    <location>
        <begin position="427"/>
        <end position="622"/>
    </location>
</feature>
<dbReference type="PROSITE" id="PS50109">
    <property type="entry name" value="HIS_KIN"/>
    <property type="match status" value="1"/>
</dbReference>
<comment type="caution">
    <text evidence="18">The sequence shown here is derived from an EMBL/GenBank/DDBJ whole genome shotgun (WGS) entry which is preliminary data.</text>
</comment>
<evidence type="ECO:0000313" key="19">
    <source>
        <dbReference type="Proteomes" id="UP000070352"/>
    </source>
</evidence>
<dbReference type="STRING" id="1413211.U473_08850"/>
<evidence type="ECO:0000256" key="2">
    <source>
        <dbReference type="ARBA" id="ARBA00004651"/>
    </source>
</evidence>
<dbReference type="Proteomes" id="UP000070352">
    <property type="component" value="Unassembled WGS sequence"/>
</dbReference>
<dbReference type="CDD" id="cd06225">
    <property type="entry name" value="HAMP"/>
    <property type="match status" value="1"/>
</dbReference>
<dbReference type="GO" id="GO:0046983">
    <property type="term" value="F:protein dimerization activity"/>
    <property type="evidence" value="ECO:0007669"/>
    <property type="project" value="InterPro"/>
</dbReference>
<dbReference type="GO" id="GO:0005886">
    <property type="term" value="C:plasma membrane"/>
    <property type="evidence" value="ECO:0007669"/>
    <property type="project" value="UniProtKB-SubCell"/>
</dbReference>
<keyword evidence="4" id="KW-1003">Cell membrane</keyword>
<evidence type="ECO:0000313" key="18">
    <source>
        <dbReference type="EMBL" id="KXG44097.1"/>
    </source>
</evidence>
<keyword evidence="7 15" id="KW-0812">Transmembrane</keyword>
<evidence type="ECO:0000256" key="6">
    <source>
        <dbReference type="ARBA" id="ARBA00022679"/>
    </source>
</evidence>
<evidence type="ECO:0000256" key="8">
    <source>
        <dbReference type="ARBA" id="ARBA00022741"/>
    </source>
</evidence>
<dbReference type="SMART" id="SM00304">
    <property type="entry name" value="HAMP"/>
    <property type="match status" value="1"/>
</dbReference>
<dbReference type="OrthoDB" id="9760839at2"/>
<dbReference type="Gene3D" id="3.30.565.10">
    <property type="entry name" value="Histidine kinase-like ATPase, C-terminal domain"/>
    <property type="match status" value="1"/>
</dbReference>
<name>A0A135L5B5_9BACI</name>
<keyword evidence="10" id="KW-0067">ATP-binding</keyword>
<keyword evidence="9" id="KW-0418">Kinase</keyword>
<keyword evidence="6" id="KW-0808">Transferase</keyword>
<dbReference type="AlphaFoldDB" id="A0A135L5B5"/>
<dbReference type="InterPro" id="IPR011712">
    <property type="entry name" value="Sig_transdc_His_kin_sub3_dim/P"/>
</dbReference>
<evidence type="ECO:0000256" key="4">
    <source>
        <dbReference type="ARBA" id="ARBA00022475"/>
    </source>
</evidence>
<proteinExistence type="predicted"/>
<dbReference type="PANTHER" id="PTHR24421:SF10">
    <property type="entry name" value="NITRATE_NITRITE SENSOR PROTEIN NARQ"/>
    <property type="match status" value="1"/>
</dbReference>
<dbReference type="InterPro" id="IPR036890">
    <property type="entry name" value="HATPase_C_sf"/>
</dbReference>
<evidence type="ECO:0000256" key="7">
    <source>
        <dbReference type="ARBA" id="ARBA00022692"/>
    </source>
</evidence>
<dbReference type="Pfam" id="PF00672">
    <property type="entry name" value="HAMP"/>
    <property type="match status" value="1"/>
</dbReference>
<evidence type="ECO:0000259" key="17">
    <source>
        <dbReference type="PROSITE" id="PS50885"/>
    </source>
</evidence>